<dbReference type="InterPro" id="IPR002133">
    <property type="entry name" value="S-AdoMet_synthetase"/>
</dbReference>
<dbReference type="Proteomes" id="UP001237642">
    <property type="component" value="Unassembled WGS sequence"/>
</dbReference>
<protein>
    <submittedName>
        <fullName evidence="3">S-adenosylmethionine synthase</fullName>
    </submittedName>
</protein>
<keyword evidence="4" id="KW-1185">Reference proteome</keyword>
<evidence type="ECO:0000259" key="2">
    <source>
        <dbReference type="Pfam" id="PF02772"/>
    </source>
</evidence>
<keyword evidence="1" id="KW-0479">Metal-binding</keyword>
<dbReference type="PANTHER" id="PTHR11964">
    <property type="entry name" value="S-ADENOSYLMETHIONINE SYNTHETASE"/>
    <property type="match status" value="1"/>
</dbReference>
<evidence type="ECO:0000256" key="1">
    <source>
        <dbReference type="ARBA" id="ARBA00022723"/>
    </source>
</evidence>
<dbReference type="InterPro" id="IPR022636">
    <property type="entry name" value="S-AdoMet_synthetase_sfam"/>
</dbReference>
<dbReference type="InterPro" id="IPR022629">
    <property type="entry name" value="S-AdoMet_synt_central"/>
</dbReference>
<dbReference type="AlphaFoldDB" id="A0AAD8GND5"/>
<dbReference type="SUPFAM" id="SSF55973">
    <property type="entry name" value="S-adenosylmethionine synthetase"/>
    <property type="match status" value="2"/>
</dbReference>
<comment type="caution">
    <text evidence="3">The sequence shown here is derived from an EMBL/GenBank/DDBJ whole genome shotgun (WGS) entry which is preliminary data.</text>
</comment>
<evidence type="ECO:0000313" key="4">
    <source>
        <dbReference type="Proteomes" id="UP001237642"/>
    </source>
</evidence>
<proteinExistence type="predicted"/>
<dbReference type="Pfam" id="PF02772">
    <property type="entry name" value="S-AdoMet_synt_M"/>
    <property type="match status" value="1"/>
</dbReference>
<gene>
    <name evidence="3" type="ORF">POM88_053724</name>
</gene>
<dbReference type="GO" id="GO:0006556">
    <property type="term" value="P:S-adenosylmethionine biosynthetic process"/>
    <property type="evidence" value="ECO:0007669"/>
    <property type="project" value="InterPro"/>
</dbReference>
<dbReference type="EMBL" id="JAUIZM010000020">
    <property type="protein sequence ID" value="KAK1352010.1"/>
    <property type="molecule type" value="Genomic_DNA"/>
</dbReference>
<feature type="domain" description="S-adenosylmethionine synthetase central" evidence="2">
    <location>
        <begin position="71"/>
        <end position="113"/>
    </location>
</feature>
<organism evidence="3 4">
    <name type="scientific">Heracleum sosnowskyi</name>
    <dbReference type="NCBI Taxonomy" id="360622"/>
    <lineage>
        <taxon>Eukaryota</taxon>
        <taxon>Viridiplantae</taxon>
        <taxon>Streptophyta</taxon>
        <taxon>Embryophyta</taxon>
        <taxon>Tracheophyta</taxon>
        <taxon>Spermatophyta</taxon>
        <taxon>Magnoliopsida</taxon>
        <taxon>eudicotyledons</taxon>
        <taxon>Gunneridae</taxon>
        <taxon>Pentapetalae</taxon>
        <taxon>asterids</taxon>
        <taxon>campanulids</taxon>
        <taxon>Apiales</taxon>
        <taxon>Apiaceae</taxon>
        <taxon>Apioideae</taxon>
        <taxon>apioid superclade</taxon>
        <taxon>Tordylieae</taxon>
        <taxon>Tordyliinae</taxon>
        <taxon>Heracleum</taxon>
    </lineage>
</organism>
<evidence type="ECO:0000313" key="3">
    <source>
        <dbReference type="EMBL" id="KAK1352010.1"/>
    </source>
</evidence>
<name>A0AAD8GND5_9APIA</name>
<dbReference type="GO" id="GO:0004478">
    <property type="term" value="F:methionine adenosyltransferase activity"/>
    <property type="evidence" value="ECO:0007669"/>
    <property type="project" value="InterPro"/>
</dbReference>
<reference evidence="3" key="2">
    <citation type="submission" date="2023-05" db="EMBL/GenBank/DDBJ databases">
        <authorList>
            <person name="Schelkunov M.I."/>
        </authorList>
    </citation>
    <scope>NUCLEOTIDE SEQUENCE</scope>
    <source>
        <strain evidence="3">Hsosn_3</strain>
        <tissue evidence="3">Leaf</tissue>
    </source>
</reference>
<dbReference type="Gene3D" id="3.30.300.10">
    <property type="match status" value="3"/>
</dbReference>
<accession>A0AAD8GND5</accession>
<sequence>MLCDQISDVVLGFLQDPDSMISWKTCFKTIRVMEFVSDDFGLDVDTCKGLVNIEQQSPNYVHGLLFEKPEEIGAYDQGFGHATDETPELLPLRFVLATKLGLLLSEVRKNVTVVYQTGRPK</sequence>
<dbReference type="GO" id="GO:0005524">
    <property type="term" value="F:ATP binding"/>
    <property type="evidence" value="ECO:0007669"/>
    <property type="project" value="InterPro"/>
</dbReference>
<reference evidence="3" key="1">
    <citation type="submission" date="2023-02" db="EMBL/GenBank/DDBJ databases">
        <title>Genome of toxic invasive species Heracleum sosnowskyi carries increased number of genes despite the absence of recent whole-genome duplications.</title>
        <authorList>
            <person name="Schelkunov M."/>
            <person name="Shtratnikova V."/>
            <person name="Makarenko M."/>
            <person name="Klepikova A."/>
            <person name="Omelchenko D."/>
            <person name="Novikova G."/>
            <person name="Obukhova E."/>
            <person name="Bogdanov V."/>
            <person name="Penin A."/>
            <person name="Logacheva M."/>
        </authorList>
    </citation>
    <scope>NUCLEOTIDE SEQUENCE</scope>
    <source>
        <strain evidence="3">Hsosn_3</strain>
        <tissue evidence="3">Leaf</tissue>
    </source>
</reference>
<dbReference type="GO" id="GO:0046872">
    <property type="term" value="F:metal ion binding"/>
    <property type="evidence" value="ECO:0007669"/>
    <property type="project" value="UniProtKB-KW"/>
</dbReference>